<organism evidence="1 2">
    <name type="scientific">Smallanthus sonchifolius</name>
    <dbReference type="NCBI Taxonomy" id="185202"/>
    <lineage>
        <taxon>Eukaryota</taxon>
        <taxon>Viridiplantae</taxon>
        <taxon>Streptophyta</taxon>
        <taxon>Embryophyta</taxon>
        <taxon>Tracheophyta</taxon>
        <taxon>Spermatophyta</taxon>
        <taxon>Magnoliopsida</taxon>
        <taxon>eudicotyledons</taxon>
        <taxon>Gunneridae</taxon>
        <taxon>Pentapetalae</taxon>
        <taxon>asterids</taxon>
        <taxon>campanulids</taxon>
        <taxon>Asterales</taxon>
        <taxon>Asteraceae</taxon>
        <taxon>Asteroideae</taxon>
        <taxon>Heliantheae alliance</taxon>
        <taxon>Millerieae</taxon>
        <taxon>Smallanthus</taxon>
    </lineage>
</organism>
<evidence type="ECO:0000313" key="1">
    <source>
        <dbReference type="EMBL" id="KAI3696023.1"/>
    </source>
</evidence>
<protein>
    <submittedName>
        <fullName evidence="1">Uncharacterized protein</fullName>
    </submittedName>
</protein>
<reference evidence="1 2" key="2">
    <citation type="journal article" date="2022" name="Mol. Ecol. Resour.">
        <title>The genomes of chicory, endive, great burdock and yacon provide insights into Asteraceae paleo-polyploidization history and plant inulin production.</title>
        <authorList>
            <person name="Fan W."/>
            <person name="Wang S."/>
            <person name="Wang H."/>
            <person name="Wang A."/>
            <person name="Jiang F."/>
            <person name="Liu H."/>
            <person name="Zhao H."/>
            <person name="Xu D."/>
            <person name="Zhang Y."/>
        </authorList>
    </citation>
    <scope>NUCLEOTIDE SEQUENCE [LARGE SCALE GENOMIC DNA]</scope>
    <source>
        <strain evidence="2">cv. Yunnan</strain>
        <tissue evidence="1">Leaves</tissue>
    </source>
</reference>
<comment type="caution">
    <text evidence="1">The sequence shown here is derived from an EMBL/GenBank/DDBJ whole genome shotgun (WGS) entry which is preliminary data.</text>
</comment>
<keyword evidence="2" id="KW-1185">Reference proteome</keyword>
<gene>
    <name evidence="1" type="ORF">L1987_79032</name>
</gene>
<sequence>MIVQIESHQMIPKRYSRAYISLVSNMISCSRKYEVGCHSAARFRATCHGISGAVGKVGAIIGTVGYIWASRDPPHGLGVSNTFAAMGGVCVLGFFATYLFTRETMGRSLEENENVDEFTGVWFLRFWPNKFWATRIETNTGK</sequence>
<proteinExistence type="predicted"/>
<name>A0ACB8ZEK7_9ASTR</name>
<accession>A0ACB8ZEK7</accession>
<dbReference type="EMBL" id="CM042043">
    <property type="protein sequence ID" value="KAI3696023.1"/>
    <property type="molecule type" value="Genomic_DNA"/>
</dbReference>
<evidence type="ECO:0000313" key="2">
    <source>
        <dbReference type="Proteomes" id="UP001056120"/>
    </source>
</evidence>
<reference evidence="2" key="1">
    <citation type="journal article" date="2022" name="Mol. Ecol. Resour.">
        <title>The genomes of chicory, endive, great burdock and yacon provide insights into Asteraceae palaeo-polyploidization history and plant inulin production.</title>
        <authorList>
            <person name="Fan W."/>
            <person name="Wang S."/>
            <person name="Wang H."/>
            <person name="Wang A."/>
            <person name="Jiang F."/>
            <person name="Liu H."/>
            <person name="Zhao H."/>
            <person name="Xu D."/>
            <person name="Zhang Y."/>
        </authorList>
    </citation>
    <scope>NUCLEOTIDE SEQUENCE [LARGE SCALE GENOMIC DNA]</scope>
    <source>
        <strain evidence="2">cv. Yunnan</strain>
    </source>
</reference>
<dbReference type="Proteomes" id="UP001056120">
    <property type="component" value="Linkage Group LG26"/>
</dbReference>